<proteinExistence type="inferred from homology"/>
<comment type="function">
    <text evidence="1">DNA-dependent ATPase that plays important roles in cellular responses to stalled DNA replication processes.</text>
</comment>
<dbReference type="STRING" id="321763.SAMN04488692_10461"/>
<dbReference type="Pfam" id="PF16193">
    <property type="entry name" value="AAA_assoc_2"/>
    <property type="match status" value="1"/>
</dbReference>
<dbReference type="InterPro" id="IPR021886">
    <property type="entry name" value="MgsA_C"/>
</dbReference>
<dbReference type="OrthoDB" id="9778364at2"/>
<evidence type="ECO:0000313" key="9">
    <source>
        <dbReference type="Proteomes" id="UP000199476"/>
    </source>
</evidence>
<dbReference type="GO" id="GO:0000731">
    <property type="term" value="P:DNA synthesis involved in DNA repair"/>
    <property type="evidence" value="ECO:0007669"/>
    <property type="project" value="TreeGrafter"/>
</dbReference>
<evidence type="ECO:0000256" key="4">
    <source>
        <dbReference type="ARBA" id="ARBA00022705"/>
    </source>
</evidence>
<dbReference type="GO" id="GO:0003677">
    <property type="term" value="F:DNA binding"/>
    <property type="evidence" value="ECO:0007669"/>
    <property type="project" value="InterPro"/>
</dbReference>
<evidence type="ECO:0000256" key="1">
    <source>
        <dbReference type="ARBA" id="ARBA00002393"/>
    </source>
</evidence>
<evidence type="ECO:0000259" key="7">
    <source>
        <dbReference type="SMART" id="SM00382"/>
    </source>
</evidence>
<dbReference type="AlphaFoldDB" id="A0A1G9JQ78"/>
<dbReference type="Proteomes" id="UP000199476">
    <property type="component" value="Unassembled WGS sequence"/>
</dbReference>
<dbReference type="InterPro" id="IPR027417">
    <property type="entry name" value="P-loop_NTPase"/>
</dbReference>
<dbReference type="InterPro" id="IPR003959">
    <property type="entry name" value="ATPase_AAA_core"/>
</dbReference>
<keyword evidence="9" id="KW-1185">Reference proteome</keyword>
<dbReference type="EMBL" id="FNGO01000004">
    <property type="protein sequence ID" value="SDL39710.1"/>
    <property type="molecule type" value="Genomic_DNA"/>
</dbReference>
<organism evidence="8 9">
    <name type="scientific">Halarsenatibacter silvermanii</name>
    <dbReference type="NCBI Taxonomy" id="321763"/>
    <lineage>
        <taxon>Bacteria</taxon>
        <taxon>Bacillati</taxon>
        <taxon>Bacillota</taxon>
        <taxon>Clostridia</taxon>
        <taxon>Halanaerobiales</taxon>
        <taxon>Halarsenatibacteraceae</taxon>
        <taxon>Halarsenatibacter</taxon>
    </lineage>
</organism>
<dbReference type="GO" id="GO:0008047">
    <property type="term" value="F:enzyme activator activity"/>
    <property type="evidence" value="ECO:0007669"/>
    <property type="project" value="TreeGrafter"/>
</dbReference>
<dbReference type="PANTHER" id="PTHR13779:SF7">
    <property type="entry name" value="ATPASE WRNIP1"/>
    <property type="match status" value="1"/>
</dbReference>
<dbReference type="Gene3D" id="1.10.8.60">
    <property type="match status" value="1"/>
</dbReference>
<dbReference type="GO" id="GO:0017116">
    <property type="term" value="F:single-stranded DNA helicase activity"/>
    <property type="evidence" value="ECO:0007669"/>
    <property type="project" value="TreeGrafter"/>
</dbReference>
<dbReference type="InterPro" id="IPR032423">
    <property type="entry name" value="AAA_assoc_2"/>
</dbReference>
<evidence type="ECO:0000256" key="6">
    <source>
        <dbReference type="ARBA" id="ARBA00022840"/>
    </source>
</evidence>
<dbReference type="RefSeq" id="WP_089758511.1">
    <property type="nucleotide sequence ID" value="NZ_FNGO01000004.1"/>
</dbReference>
<dbReference type="InterPro" id="IPR051314">
    <property type="entry name" value="AAA_ATPase_RarA/MGS1/WRNIP1"/>
</dbReference>
<dbReference type="SUPFAM" id="SSF48019">
    <property type="entry name" value="post-AAA+ oligomerization domain-like"/>
    <property type="match status" value="1"/>
</dbReference>
<dbReference type="FunFam" id="1.20.272.10:FF:000001">
    <property type="entry name" value="Putative AAA family ATPase"/>
    <property type="match status" value="1"/>
</dbReference>
<dbReference type="Gene3D" id="1.10.3710.10">
    <property type="entry name" value="DNA polymerase III clamp loader subunits, C-terminal domain"/>
    <property type="match status" value="1"/>
</dbReference>
<evidence type="ECO:0000256" key="5">
    <source>
        <dbReference type="ARBA" id="ARBA00022741"/>
    </source>
</evidence>
<dbReference type="FunFam" id="1.10.3710.10:FF:000003">
    <property type="entry name" value="ATPase, AAA family protein"/>
    <property type="match status" value="1"/>
</dbReference>
<dbReference type="InterPro" id="IPR008921">
    <property type="entry name" value="DNA_pol3_clamp-load_cplx_C"/>
</dbReference>
<name>A0A1G9JQ78_9FIRM</name>
<dbReference type="Gene3D" id="3.40.50.300">
    <property type="entry name" value="P-loop containing nucleotide triphosphate hydrolases"/>
    <property type="match status" value="1"/>
</dbReference>
<accession>A0A1G9JQ78</accession>
<dbReference type="Pfam" id="PF12002">
    <property type="entry name" value="MgsA_C"/>
    <property type="match status" value="1"/>
</dbReference>
<feature type="domain" description="AAA+ ATPase" evidence="7">
    <location>
        <begin position="48"/>
        <end position="169"/>
    </location>
</feature>
<comment type="similarity">
    <text evidence="2">Belongs to the AAA ATPase family. RarA/MGS1/WRNIP1 subfamily.</text>
</comment>
<evidence type="ECO:0000256" key="3">
    <source>
        <dbReference type="ARBA" id="ARBA00020776"/>
    </source>
</evidence>
<dbReference type="GO" id="GO:0005524">
    <property type="term" value="F:ATP binding"/>
    <property type="evidence" value="ECO:0007669"/>
    <property type="project" value="UniProtKB-KW"/>
</dbReference>
<keyword evidence="6" id="KW-0067">ATP-binding</keyword>
<dbReference type="SUPFAM" id="SSF52540">
    <property type="entry name" value="P-loop containing nucleoside triphosphate hydrolases"/>
    <property type="match status" value="1"/>
</dbReference>
<dbReference type="CDD" id="cd00009">
    <property type="entry name" value="AAA"/>
    <property type="match status" value="1"/>
</dbReference>
<keyword evidence="5" id="KW-0547">Nucleotide-binding</keyword>
<dbReference type="GO" id="GO:0006261">
    <property type="term" value="P:DNA-templated DNA replication"/>
    <property type="evidence" value="ECO:0007669"/>
    <property type="project" value="TreeGrafter"/>
</dbReference>
<evidence type="ECO:0000313" key="8">
    <source>
        <dbReference type="EMBL" id="SDL39710.1"/>
    </source>
</evidence>
<dbReference type="Pfam" id="PF00004">
    <property type="entry name" value="AAA"/>
    <property type="match status" value="1"/>
</dbReference>
<dbReference type="InterPro" id="IPR003593">
    <property type="entry name" value="AAA+_ATPase"/>
</dbReference>
<protein>
    <recommendedName>
        <fullName evidence="3">Replication-associated recombination protein A</fullName>
    </recommendedName>
</protein>
<dbReference type="PANTHER" id="PTHR13779">
    <property type="entry name" value="WERNER HELICASE-INTERACTING PROTEIN 1 FAMILY MEMBER"/>
    <property type="match status" value="1"/>
</dbReference>
<evidence type="ECO:0000256" key="2">
    <source>
        <dbReference type="ARBA" id="ARBA00008959"/>
    </source>
</evidence>
<gene>
    <name evidence="8" type="ORF">SAMN04488692_10461</name>
</gene>
<dbReference type="GO" id="GO:0016887">
    <property type="term" value="F:ATP hydrolysis activity"/>
    <property type="evidence" value="ECO:0007669"/>
    <property type="project" value="InterPro"/>
</dbReference>
<dbReference type="SMART" id="SM00382">
    <property type="entry name" value="AAA"/>
    <property type="match status" value="1"/>
</dbReference>
<dbReference type="Gene3D" id="1.20.272.10">
    <property type="match status" value="1"/>
</dbReference>
<reference evidence="8 9" key="1">
    <citation type="submission" date="2016-10" db="EMBL/GenBank/DDBJ databases">
        <authorList>
            <person name="de Groot N.N."/>
        </authorList>
    </citation>
    <scope>NUCLEOTIDE SEQUENCE [LARGE SCALE GENOMIC DNA]</scope>
    <source>
        <strain evidence="8 9">SLAS-1</strain>
    </source>
</reference>
<sequence>MNLFASVDHSDQKPLAFRMRPECFDELYGQHHLTSEGKLLRRMIDSNRLQSMILYGPPGSGKTSLARVIAENTDSEFKKVNAVTSGVKQLRKIIAAGKDNLQMHQQNTILFIDEIHRFNKAQQDALLPSVEEGYIILVGATTENPYFEVNSPLLSRARVFKLHELSSEDIKKIVLQALNDEQRGLGDKDVKIGEEELKFLAEASRGDARTALNSLEIAVLSTKPDDSGAIKIDIEILEECLQEKRKQYDKSGDKHYDIVSAFIKSIRGSDPDAAMFWLARMIEAGEDPMFIARRIIVHAAEDIGLADPRALNIAISAARAVEYVGMPEARLPLAEAVLYLTTAPKSNSTIKAVDNALEYIRKNDPGPVPDHLRDTHYSGADDLGHGEGYKYPHNYPDNFVEQNYLPDMQGELEFYNPDGQGREKKIKKYLNYLSEDEGERNSDSG</sequence>
<keyword evidence="4" id="KW-0235">DNA replication</keyword>
<dbReference type="FunFam" id="3.40.50.300:FF:000137">
    <property type="entry name" value="Replication-associated recombination protein A"/>
    <property type="match status" value="1"/>
</dbReference>
<dbReference type="CDD" id="cd18139">
    <property type="entry name" value="HLD_clamp_RarA"/>
    <property type="match status" value="1"/>
</dbReference>
<dbReference type="FunFam" id="1.10.8.60:FF:000029">
    <property type="entry name" value="Replication-associated recombination protein A"/>
    <property type="match status" value="1"/>
</dbReference>